<proteinExistence type="predicted"/>
<protein>
    <submittedName>
        <fullName evidence="1">Uncharacterized protein</fullName>
    </submittedName>
</protein>
<evidence type="ECO:0000313" key="2">
    <source>
        <dbReference type="Proteomes" id="UP001060085"/>
    </source>
</evidence>
<keyword evidence="2" id="KW-1185">Reference proteome</keyword>
<organism evidence="1 2">
    <name type="scientific">Catharanthus roseus</name>
    <name type="common">Madagascar periwinkle</name>
    <name type="synonym">Vinca rosea</name>
    <dbReference type="NCBI Taxonomy" id="4058"/>
    <lineage>
        <taxon>Eukaryota</taxon>
        <taxon>Viridiplantae</taxon>
        <taxon>Streptophyta</taxon>
        <taxon>Embryophyta</taxon>
        <taxon>Tracheophyta</taxon>
        <taxon>Spermatophyta</taxon>
        <taxon>Magnoliopsida</taxon>
        <taxon>eudicotyledons</taxon>
        <taxon>Gunneridae</taxon>
        <taxon>Pentapetalae</taxon>
        <taxon>asterids</taxon>
        <taxon>lamiids</taxon>
        <taxon>Gentianales</taxon>
        <taxon>Apocynaceae</taxon>
        <taxon>Rauvolfioideae</taxon>
        <taxon>Vinceae</taxon>
        <taxon>Catharanthinae</taxon>
        <taxon>Catharanthus</taxon>
    </lineage>
</organism>
<dbReference type="Proteomes" id="UP001060085">
    <property type="component" value="Linkage Group LG05"/>
</dbReference>
<evidence type="ECO:0000313" key="1">
    <source>
        <dbReference type="EMBL" id="KAI5660940.1"/>
    </source>
</evidence>
<gene>
    <name evidence="1" type="ORF">M9H77_20263</name>
</gene>
<accession>A0ACC0AJ92</accession>
<name>A0ACC0AJ92_CATRO</name>
<comment type="caution">
    <text evidence="1">The sequence shown here is derived from an EMBL/GenBank/DDBJ whole genome shotgun (WGS) entry which is preliminary data.</text>
</comment>
<sequence>MARPNFDALRNLHDSANNLLHSPIIKKTVAKNGQEKFVHEISEASLRILESCANTKDVLLLVKDHLSDLQSTFRRRVTTASETPTAAEIKFGGFTIQRKKLKKAMLKRLESLKGIKNKCFNSTSTSDDVSYINQDLTVVINVLREVRMTTMSIVESLMSLMSMPNPNGKKVKPYKLGFFESKFLNRVNSLSPWEKCDSVILQGATKRLEAVEMAIEELEQELECIFRRILENILHDRIVRQFSNSQQPVIRGIAAISSPARD</sequence>
<reference evidence="2" key="1">
    <citation type="journal article" date="2023" name="Nat. Plants">
        <title>Single-cell RNA sequencing provides a high-resolution roadmap for understanding the multicellular compartmentation of specialized metabolism.</title>
        <authorList>
            <person name="Sun S."/>
            <person name="Shen X."/>
            <person name="Li Y."/>
            <person name="Li Y."/>
            <person name="Wang S."/>
            <person name="Li R."/>
            <person name="Zhang H."/>
            <person name="Shen G."/>
            <person name="Guo B."/>
            <person name="Wei J."/>
            <person name="Xu J."/>
            <person name="St-Pierre B."/>
            <person name="Chen S."/>
            <person name="Sun C."/>
        </authorList>
    </citation>
    <scope>NUCLEOTIDE SEQUENCE [LARGE SCALE GENOMIC DNA]</scope>
</reference>
<dbReference type="EMBL" id="CM044705">
    <property type="protein sequence ID" value="KAI5660940.1"/>
    <property type="molecule type" value="Genomic_DNA"/>
</dbReference>